<dbReference type="InterPro" id="IPR041373">
    <property type="entry name" value="RT_RNaseH"/>
</dbReference>
<dbReference type="PANTHER" id="PTHR34072:SF52">
    <property type="entry name" value="RIBONUCLEASE H"/>
    <property type="match status" value="1"/>
</dbReference>
<dbReference type="OrthoDB" id="111931at2759"/>
<dbReference type="InterPro" id="IPR043502">
    <property type="entry name" value="DNA/RNA_pol_sf"/>
</dbReference>
<keyword evidence="1" id="KW-0808">Transferase</keyword>
<dbReference type="GO" id="GO:0004519">
    <property type="term" value="F:endonuclease activity"/>
    <property type="evidence" value="ECO:0007669"/>
    <property type="project" value="UniProtKB-KW"/>
</dbReference>
<evidence type="ECO:0000256" key="4">
    <source>
        <dbReference type="ARBA" id="ARBA00022759"/>
    </source>
</evidence>
<evidence type="ECO:0000256" key="5">
    <source>
        <dbReference type="ARBA" id="ARBA00022801"/>
    </source>
</evidence>
<feature type="domain" description="Reverse transcriptase RNase H-like" evidence="7">
    <location>
        <begin position="122"/>
        <end position="213"/>
    </location>
</feature>
<name>A0A5B6VEH0_9ROSI</name>
<evidence type="ECO:0000256" key="2">
    <source>
        <dbReference type="ARBA" id="ARBA00022695"/>
    </source>
</evidence>
<evidence type="ECO:0000313" key="9">
    <source>
        <dbReference type="Proteomes" id="UP000325315"/>
    </source>
</evidence>
<dbReference type="SUPFAM" id="SSF56672">
    <property type="entry name" value="DNA/RNA polymerases"/>
    <property type="match status" value="1"/>
</dbReference>
<dbReference type="AlphaFoldDB" id="A0A5B6VEH0"/>
<keyword evidence="4" id="KW-0255">Endonuclease</keyword>
<dbReference type="Gene3D" id="3.30.70.270">
    <property type="match status" value="1"/>
</dbReference>
<accession>A0A5B6VEH0</accession>
<keyword evidence="9" id="KW-1185">Reference proteome</keyword>
<evidence type="ECO:0000256" key="6">
    <source>
        <dbReference type="ARBA" id="ARBA00022918"/>
    </source>
</evidence>
<gene>
    <name evidence="8" type="ORF">EPI10_002589</name>
</gene>
<comment type="caution">
    <text evidence="8">The sequence shown here is derived from an EMBL/GenBank/DDBJ whole genome shotgun (WGS) entry which is preliminary data.</text>
</comment>
<dbReference type="EMBL" id="SMMG02000007">
    <property type="protein sequence ID" value="KAA3467588.1"/>
    <property type="molecule type" value="Genomic_DNA"/>
</dbReference>
<keyword evidence="5" id="KW-0378">Hydrolase</keyword>
<dbReference type="GO" id="GO:0003964">
    <property type="term" value="F:RNA-directed DNA polymerase activity"/>
    <property type="evidence" value="ECO:0007669"/>
    <property type="project" value="UniProtKB-KW"/>
</dbReference>
<dbReference type="GO" id="GO:0016787">
    <property type="term" value="F:hydrolase activity"/>
    <property type="evidence" value="ECO:0007669"/>
    <property type="project" value="UniProtKB-KW"/>
</dbReference>
<evidence type="ECO:0000256" key="3">
    <source>
        <dbReference type="ARBA" id="ARBA00022722"/>
    </source>
</evidence>
<dbReference type="Proteomes" id="UP000325315">
    <property type="component" value="Unassembled WGS sequence"/>
</dbReference>
<evidence type="ECO:0000259" key="7">
    <source>
        <dbReference type="Pfam" id="PF17917"/>
    </source>
</evidence>
<protein>
    <submittedName>
        <fullName evidence="8">CCHC-type integrase</fullName>
    </submittedName>
</protein>
<dbReference type="CDD" id="cd09274">
    <property type="entry name" value="RNase_HI_RT_Ty3"/>
    <property type="match status" value="1"/>
</dbReference>
<sequence length="232" mass="26790">MPFALAKMRQCQMLSPCLDILKNLFSFWVLSLKVKEADVHETAFRTRYGNYEFHVIPIGLTNAPATFMDLMNPDKGYFGLKVAKNVTKLQSFSGLAVEHQLSFEKLKSILVQPEPGKELGDYSDVSHTGLGCVLMQEGKVVAYVSRQLKHHKRNYPTHDLELAAVVFALKIWRHYLYGERCIIYTDHQSLKYFLTQKKLNLRQRCWIKLLKIYDYSIEYHPDKANVVADALS</sequence>
<evidence type="ECO:0000256" key="1">
    <source>
        <dbReference type="ARBA" id="ARBA00022679"/>
    </source>
</evidence>
<keyword evidence="3" id="KW-0540">Nuclease</keyword>
<organism evidence="8 9">
    <name type="scientific">Gossypium australe</name>
    <dbReference type="NCBI Taxonomy" id="47621"/>
    <lineage>
        <taxon>Eukaryota</taxon>
        <taxon>Viridiplantae</taxon>
        <taxon>Streptophyta</taxon>
        <taxon>Embryophyta</taxon>
        <taxon>Tracheophyta</taxon>
        <taxon>Spermatophyta</taxon>
        <taxon>Magnoliopsida</taxon>
        <taxon>eudicotyledons</taxon>
        <taxon>Gunneridae</taxon>
        <taxon>Pentapetalae</taxon>
        <taxon>rosids</taxon>
        <taxon>malvids</taxon>
        <taxon>Malvales</taxon>
        <taxon>Malvaceae</taxon>
        <taxon>Malvoideae</taxon>
        <taxon>Gossypium</taxon>
    </lineage>
</organism>
<reference evidence="8" key="1">
    <citation type="submission" date="2019-08" db="EMBL/GenBank/DDBJ databases">
        <authorList>
            <person name="Liu F."/>
        </authorList>
    </citation>
    <scope>NUCLEOTIDE SEQUENCE [LARGE SCALE GENOMIC DNA]</scope>
    <source>
        <strain evidence="8">PA1801</strain>
        <tissue evidence="8">Leaf</tissue>
    </source>
</reference>
<dbReference type="Pfam" id="PF17917">
    <property type="entry name" value="RT_RNaseH"/>
    <property type="match status" value="1"/>
</dbReference>
<keyword evidence="6" id="KW-0695">RNA-directed DNA polymerase</keyword>
<dbReference type="Gene3D" id="3.10.10.10">
    <property type="entry name" value="HIV Type 1 Reverse Transcriptase, subunit A, domain 1"/>
    <property type="match status" value="1"/>
</dbReference>
<dbReference type="Gene3D" id="3.10.20.370">
    <property type="match status" value="1"/>
</dbReference>
<keyword evidence="2" id="KW-0548">Nucleotidyltransferase</keyword>
<dbReference type="PANTHER" id="PTHR34072">
    <property type="entry name" value="ENZYMATIC POLYPROTEIN-RELATED"/>
    <property type="match status" value="1"/>
</dbReference>
<proteinExistence type="predicted"/>
<evidence type="ECO:0000313" key="8">
    <source>
        <dbReference type="EMBL" id="KAA3467588.1"/>
    </source>
</evidence>
<dbReference type="InterPro" id="IPR043128">
    <property type="entry name" value="Rev_trsase/Diguanyl_cyclase"/>
</dbReference>